<sequence length="84" mass="8725">MMSFAILAGLIITSYAGLKTLPLPSFLSTGWLTGLVLIAGGSLFCRWRAKMLLPDLNNTASVGRFAVGVLVAQAVCHVAAMTGA</sequence>
<evidence type="ECO:0000256" key="1">
    <source>
        <dbReference type="SAM" id="Phobius"/>
    </source>
</evidence>
<accession>A0A7W6F2N8</accession>
<dbReference type="RefSeq" id="WP_206362487.1">
    <property type="nucleotide sequence ID" value="NZ_JACIDH010000003.1"/>
</dbReference>
<keyword evidence="1" id="KW-1133">Transmembrane helix</keyword>
<dbReference type="AlphaFoldDB" id="A0A7W6F2N8"/>
<dbReference type="EMBL" id="JACIDH010000003">
    <property type="protein sequence ID" value="MBB3878937.1"/>
    <property type="molecule type" value="Genomic_DNA"/>
</dbReference>
<name>A0A7W6F2N8_9SPHN</name>
<comment type="caution">
    <text evidence="2">The sequence shown here is derived from an EMBL/GenBank/DDBJ whole genome shotgun (WGS) entry which is preliminary data.</text>
</comment>
<keyword evidence="3" id="KW-1185">Reference proteome</keyword>
<gene>
    <name evidence="2" type="ORF">GGR48_001356</name>
</gene>
<reference evidence="2 3" key="1">
    <citation type="submission" date="2020-08" db="EMBL/GenBank/DDBJ databases">
        <title>Genomic Encyclopedia of Type Strains, Phase IV (KMG-IV): sequencing the most valuable type-strain genomes for metagenomic binning, comparative biology and taxonomic classification.</title>
        <authorList>
            <person name="Goeker M."/>
        </authorList>
    </citation>
    <scope>NUCLEOTIDE SEQUENCE [LARGE SCALE GENOMIC DNA]</scope>
    <source>
        <strain evidence="2 3">DSM 19512</strain>
    </source>
</reference>
<dbReference type="Proteomes" id="UP000538670">
    <property type="component" value="Unassembled WGS sequence"/>
</dbReference>
<organism evidence="2 3">
    <name type="scientific">Sphingomonas pseudosanguinis</name>
    <dbReference type="NCBI Taxonomy" id="413712"/>
    <lineage>
        <taxon>Bacteria</taxon>
        <taxon>Pseudomonadati</taxon>
        <taxon>Pseudomonadota</taxon>
        <taxon>Alphaproteobacteria</taxon>
        <taxon>Sphingomonadales</taxon>
        <taxon>Sphingomonadaceae</taxon>
        <taxon>Sphingomonas</taxon>
    </lineage>
</organism>
<feature type="transmembrane region" description="Helical" evidence="1">
    <location>
        <begin position="26"/>
        <end position="45"/>
    </location>
</feature>
<keyword evidence="1" id="KW-0472">Membrane</keyword>
<keyword evidence="1" id="KW-0812">Transmembrane</keyword>
<evidence type="ECO:0000313" key="2">
    <source>
        <dbReference type="EMBL" id="MBB3878937.1"/>
    </source>
</evidence>
<evidence type="ECO:0000313" key="3">
    <source>
        <dbReference type="Proteomes" id="UP000538670"/>
    </source>
</evidence>
<protein>
    <submittedName>
        <fullName evidence="2">Uncharacterized protein</fullName>
    </submittedName>
</protein>
<proteinExistence type="predicted"/>